<evidence type="ECO:0000313" key="2">
    <source>
        <dbReference type="Proteomes" id="UP000054107"/>
    </source>
</evidence>
<sequence length="110" mass="12315">MLSNYDRQAFCGEFDILSLLYKEFAQEIIEQGVQILGKTLKTFPAVCHALTAQPLGTDMVSMDGFESVGHPGGDDITALFLLAKSWIFHLLPLEVLEWQRLGPDWQCADL</sequence>
<keyword evidence="2" id="KW-1185">Reference proteome</keyword>
<dbReference type="Proteomes" id="UP000054107">
    <property type="component" value="Unassembled WGS sequence"/>
</dbReference>
<protein>
    <submittedName>
        <fullName evidence="1">Uncharacterized protein</fullName>
    </submittedName>
</protein>
<reference evidence="1 2" key="1">
    <citation type="submission" date="2014-09" db="EMBL/GenBank/DDBJ databases">
        <authorList>
            <person name="Ellenberger Sabrina"/>
        </authorList>
    </citation>
    <scope>NUCLEOTIDE SEQUENCE [LARGE SCALE GENOMIC DNA]</scope>
    <source>
        <strain evidence="1 2">CBS 412.66</strain>
    </source>
</reference>
<gene>
    <name evidence="1" type="primary">PARPA_00944.1 scaffold 1336</name>
</gene>
<dbReference type="OrthoDB" id="412383at2759"/>
<dbReference type="Gene3D" id="3.20.20.70">
    <property type="entry name" value="Aldolase class I"/>
    <property type="match status" value="1"/>
</dbReference>
<organism evidence="1 2">
    <name type="scientific">Parasitella parasitica</name>
    <dbReference type="NCBI Taxonomy" id="35722"/>
    <lineage>
        <taxon>Eukaryota</taxon>
        <taxon>Fungi</taxon>
        <taxon>Fungi incertae sedis</taxon>
        <taxon>Mucoromycota</taxon>
        <taxon>Mucoromycotina</taxon>
        <taxon>Mucoromycetes</taxon>
        <taxon>Mucorales</taxon>
        <taxon>Mucorineae</taxon>
        <taxon>Mucoraceae</taxon>
        <taxon>Parasitella</taxon>
    </lineage>
</organism>
<name>A0A0B7MWG7_9FUNG</name>
<dbReference type="STRING" id="35722.A0A0B7MWG7"/>
<proteinExistence type="predicted"/>
<dbReference type="AlphaFoldDB" id="A0A0B7MWG7"/>
<dbReference type="InterPro" id="IPR013785">
    <property type="entry name" value="Aldolase_TIM"/>
</dbReference>
<dbReference type="EMBL" id="LN719412">
    <property type="protein sequence ID" value="CEP07640.1"/>
    <property type="molecule type" value="Genomic_DNA"/>
</dbReference>
<accession>A0A0B7MWG7</accession>
<evidence type="ECO:0000313" key="1">
    <source>
        <dbReference type="EMBL" id="CEP07640.1"/>
    </source>
</evidence>